<keyword evidence="2" id="KW-0808">Transferase</keyword>
<dbReference type="PANTHER" id="PTHR43792">
    <property type="entry name" value="GNAT FAMILY, PUTATIVE (AFU_ORTHOLOGUE AFUA_3G00765)-RELATED-RELATED"/>
    <property type="match status" value="1"/>
</dbReference>
<feature type="domain" description="N-acetyltransferase" evidence="1">
    <location>
        <begin position="13"/>
        <end position="175"/>
    </location>
</feature>
<dbReference type="Proteomes" id="UP000324269">
    <property type="component" value="Unassembled WGS sequence"/>
</dbReference>
<organism evidence="2 3">
    <name type="scientific">Rossellomorea aquimaris</name>
    <dbReference type="NCBI Taxonomy" id="189382"/>
    <lineage>
        <taxon>Bacteria</taxon>
        <taxon>Bacillati</taxon>
        <taxon>Bacillota</taxon>
        <taxon>Bacilli</taxon>
        <taxon>Bacillales</taxon>
        <taxon>Bacillaceae</taxon>
        <taxon>Rossellomorea</taxon>
    </lineage>
</organism>
<dbReference type="InterPro" id="IPR016181">
    <property type="entry name" value="Acyl_CoA_acyltransferase"/>
</dbReference>
<sequence>MKHKDLTIESPRLVIRPFVNRDYQNWLRGHLNRLPSQHKYDVGYQDMSECTEFWFREMLLKHDEMIDRDRVYILGIFLKEGGANIGTIDFSTLMRYNFNWGRVGYMIHNRYWNRGYGKEAVKAALQLAFVKLNYHRIEAHINLDNAPSISLAEGVGMQYECTRKGFIYEFGKWTDNLVYYVNAGES</sequence>
<dbReference type="Gene3D" id="3.40.630.30">
    <property type="match status" value="1"/>
</dbReference>
<proteinExistence type="predicted"/>
<dbReference type="AlphaFoldDB" id="A0A5D4ULC8"/>
<comment type="caution">
    <text evidence="2">The sequence shown here is derived from an EMBL/GenBank/DDBJ whole genome shotgun (WGS) entry which is preliminary data.</text>
</comment>
<reference evidence="2 3" key="1">
    <citation type="submission" date="2019-08" db="EMBL/GenBank/DDBJ databases">
        <title>Bacillus genomes from the desert of Cuatro Cienegas, Coahuila.</title>
        <authorList>
            <person name="Olmedo-Alvarez G."/>
        </authorList>
    </citation>
    <scope>NUCLEOTIDE SEQUENCE [LARGE SCALE GENOMIC DNA]</scope>
    <source>
        <strain evidence="2 3">CH87b_3T</strain>
    </source>
</reference>
<evidence type="ECO:0000313" key="2">
    <source>
        <dbReference type="EMBL" id="TYS88113.1"/>
    </source>
</evidence>
<dbReference type="GO" id="GO:0016747">
    <property type="term" value="F:acyltransferase activity, transferring groups other than amino-acyl groups"/>
    <property type="evidence" value="ECO:0007669"/>
    <property type="project" value="InterPro"/>
</dbReference>
<evidence type="ECO:0000259" key="1">
    <source>
        <dbReference type="PROSITE" id="PS51186"/>
    </source>
</evidence>
<dbReference type="PROSITE" id="PS51186">
    <property type="entry name" value="GNAT"/>
    <property type="match status" value="1"/>
</dbReference>
<dbReference type="OrthoDB" id="9798081at2"/>
<name>A0A5D4ULC8_9BACI</name>
<dbReference type="InterPro" id="IPR051531">
    <property type="entry name" value="N-acetyltransferase"/>
</dbReference>
<evidence type="ECO:0000313" key="3">
    <source>
        <dbReference type="Proteomes" id="UP000324269"/>
    </source>
</evidence>
<dbReference type="EMBL" id="VTEZ01000001">
    <property type="protein sequence ID" value="TYS88113.1"/>
    <property type="molecule type" value="Genomic_DNA"/>
</dbReference>
<dbReference type="SUPFAM" id="SSF55729">
    <property type="entry name" value="Acyl-CoA N-acyltransferases (Nat)"/>
    <property type="match status" value="1"/>
</dbReference>
<dbReference type="RefSeq" id="WP_148967411.1">
    <property type="nucleotide sequence ID" value="NZ_JBNIKW010000001.1"/>
</dbReference>
<protein>
    <submittedName>
        <fullName evidence="2">GNAT family N-acetyltransferase</fullName>
    </submittedName>
</protein>
<dbReference type="InterPro" id="IPR000182">
    <property type="entry name" value="GNAT_dom"/>
</dbReference>
<dbReference type="Pfam" id="PF13302">
    <property type="entry name" value="Acetyltransf_3"/>
    <property type="match status" value="1"/>
</dbReference>
<accession>A0A5D4ULC8</accession>
<gene>
    <name evidence="2" type="ORF">FZC85_01330</name>
</gene>